<sequence>MASSMGGGVMRTAASSLVGVGTVISGVGGVIRRLLSIPKLEYQLLAAARRPASAIAASTEGGQAVSEKASWEVGDTECASLEDDVGSGSSNSLSLPRVVFVGAPTFDEAKEASMELKEAVEKTLTPENTSLPLVMASEDGEATTCVSSDIASTLVVRKHVVQAFRILSENPAAQNVVASIASDLNVWNAVFQNAELVNYVESHRTGATSPDTDARLNQHIGIVELQDLNFSAESENSSVGSSVTNEIGTSIAEILQTIKLTVIDIVNSVSNFIQDIFWVPETYKKPSYDASFSKASFIVSTSLKASIRGLAIVVLSVAVLKRV</sequence>
<dbReference type="PANTHER" id="PTHR33625">
    <property type="entry name" value="OS08G0179900 PROTEIN"/>
    <property type="match status" value="1"/>
</dbReference>
<dbReference type="EnsemblPlants" id="Kaladp0095s0028.1.v1.1">
    <property type="protein sequence ID" value="Kaladp0095s0028.1.v1.1"/>
    <property type="gene ID" value="Kaladp0095s0028.v1.1"/>
</dbReference>
<dbReference type="Gramene" id="Kaladp0095s0028.1.v1.1">
    <property type="protein sequence ID" value="Kaladp0095s0028.1.v1.1"/>
    <property type="gene ID" value="Kaladp0095s0028.v1.1"/>
</dbReference>
<keyword evidence="2" id="KW-1185">Reference proteome</keyword>
<proteinExistence type="predicted"/>
<evidence type="ECO:0000313" key="2">
    <source>
        <dbReference type="Proteomes" id="UP000594263"/>
    </source>
</evidence>
<protein>
    <submittedName>
        <fullName evidence="1">Uncharacterized protein</fullName>
    </submittedName>
</protein>
<dbReference type="Proteomes" id="UP000594263">
    <property type="component" value="Unplaced"/>
</dbReference>
<reference evidence="1" key="1">
    <citation type="submission" date="2021-01" db="UniProtKB">
        <authorList>
            <consortium name="EnsemblPlants"/>
        </authorList>
    </citation>
    <scope>IDENTIFICATION</scope>
</reference>
<dbReference type="PANTHER" id="PTHR33625:SF4">
    <property type="entry name" value="OS08G0179900 PROTEIN"/>
    <property type="match status" value="1"/>
</dbReference>
<organism evidence="1 2">
    <name type="scientific">Kalanchoe fedtschenkoi</name>
    <name type="common">Lavender scallops</name>
    <name type="synonym">South American air plant</name>
    <dbReference type="NCBI Taxonomy" id="63787"/>
    <lineage>
        <taxon>Eukaryota</taxon>
        <taxon>Viridiplantae</taxon>
        <taxon>Streptophyta</taxon>
        <taxon>Embryophyta</taxon>
        <taxon>Tracheophyta</taxon>
        <taxon>Spermatophyta</taxon>
        <taxon>Magnoliopsida</taxon>
        <taxon>eudicotyledons</taxon>
        <taxon>Gunneridae</taxon>
        <taxon>Pentapetalae</taxon>
        <taxon>Saxifragales</taxon>
        <taxon>Crassulaceae</taxon>
        <taxon>Kalanchoe</taxon>
    </lineage>
</organism>
<dbReference type="OMA" id="IVDNITH"/>
<accession>A0A7N0V1Q8</accession>
<evidence type="ECO:0000313" key="1">
    <source>
        <dbReference type="EnsemblPlants" id="Kaladp0095s0028.1.v1.1"/>
    </source>
</evidence>
<dbReference type="AlphaFoldDB" id="A0A7N0V1Q8"/>
<name>A0A7N0V1Q8_KALFE</name>